<name>A0A3S4PX42_9MAGN</name>
<evidence type="ECO:0000313" key="4">
    <source>
        <dbReference type="Proteomes" id="UP000283530"/>
    </source>
</evidence>
<dbReference type="STRING" id="337451.A0A3S4PX42"/>
<evidence type="ECO:0000256" key="2">
    <source>
        <dbReference type="SAM" id="Phobius"/>
    </source>
</evidence>
<comment type="caution">
    <text evidence="3">The sequence shown here is derived from an EMBL/GenBank/DDBJ whole genome shotgun (WGS) entry which is preliminary data.</text>
</comment>
<keyword evidence="4" id="KW-1185">Reference proteome</keyword>
<keyword evidence="1" id="KW-0175">Coiled coil</keyword>
<organism evidence="3 4">
    <name type="scientific">Cinnamomum micranthum f. kanehirae</name>
    <dbReference type="NCBI Taxonomy" id="337451"/>
    <lineage>
        <taxon>Eukaryota</taxon>
        <taxon>Viridiplantae</taxon>
        <taxon>Streptophyta</taxon>
        <taxon>Embryophyta</taxon>
        <taxon>Tracheophyta</taxon>
        <taxon>Spermatophyta</taxon>
        <taxon>Magnoliopsida</taxon>
        <taxon>Magnoliidae</taxon>
        <taxon>Laurales</taxon>
        <taxon>Lauraceae</taxon>
        <taxon>Cinnamomum</taxon>
    </lineage>
</organism>
<keyword evidence="2" id="KW-1133">Transmembrane helix</keyword>
<dbReference type="OrthoDB" id="377549at2759"/>
<sequence>MPLLCKYSHGNLSWGWFWKSSESNEGHFTTAYVLPGTAEFSMETLSNPKGGKLVENAKRKSMMPNSCWQSAYMSLFASCSEIVRDKEKQSRLAWYLSDCFQKESGRPTFPRCNSNTPMIKCLKNLDEFAHKIYLEFFLETNTICHQLQAEAFHHQTGRLVNDLTKSAHFAENKLEKIEERAESLVQSSSQIHDSLTSIDLRTQQVAQASKNLGDQIHDVLKHSEAIYEQSKGIAESQSNLQDGQEDMKAKMEAGMELLHKSYESLGDRIEMLRKETIEIEREISEVGDSMALKMQKLQSRADDIGNVAGMSLDKQKQLLDGQSEALEGLNFLTKFQSQALEESRASLQKLADFGHEQQEELLQRQKQLQQAHDDLVQNSKSILAAQEAFESKQANMFTALDKLFKLQSTILVESRFIKTFFFYFCVILIAYLLTSAKQTSDVRARIYLSIIVSFMVEFTLVRLGTAHDLDQQMWLASKIFWTRSSFLLAASIQIMHSIYTYRDYEMLNHRMLSILLEKFDHMEKITGRNCSYLSMESETHLSSWIDSDLPEDVDYCDDPDYRFPEEVAENSVATNSITRTYDLRPRSHR</sequence>
<feature type="coiled-coil region" evidence="1">
    <location>
        <begin position="255"/>
        <end position="282"/>
    </location>
</feature>
<dbReference type="PANTHER" id="PTHR33538">
    <property type="entry name" value="PROTEIN GAMETE EXPRESSED 1"/>
    <property type="match status" value="1"/>
</dbReference>
<keyword evidence="2" id="KW-0812">Transmembrane</keyword>
<evidence type="ECO:0000256" key="1">
    <source>
        <dbReference type="SAM" id="Coils"/>
    </source>
</evidence>
<dbReference type="EMBL" id="QPKB01000011">
    <property type="protein sequence ID" value="RWR95962.1"/>
    <property type="molecule type" value="Genomic_DNA"/>
</dbReference>
<dbReference type="InterPro" id="IPR040346">
    <property type="entry name" value="GEX1/Brambleberry"/>
</dbReference>
<dbReference type="PANTHER" id="PTHR33538:SF2">
    <property type="entry name" value="PROTEIN GAMETE EXPRESSED 1"/>
    <property type="match status" value="1"/>
</dbReference>
<proteinExistence type="predicted"/>
<dbReference type="Proteomes" id="UP000283530">
    <property type="component" value="Unassembled WGS sequence"/>
</dbReference>
<reference evidence="3 4" key="1">
    <citation type="journal article" date="2019" name="Nat. Plants">
        <title>Stout camphor tree genome fills gaps in understanding of flowering plant genome evolution.</title>
        <authorList>
            <person name="Chaw S.M."/>
            <person name="Liu Y.C."/>
            <person name="Wu Y.W."/>
            <person name="Wang H.Y."/>
            <person name="Lin C.I."/>
            <person name="Wu C.S."/>
            <person name="Ke H.M."/>
            <person name="Chang L.Y."/>
            <person name="Hsu C.Y."/>
            <person name="Yang H.T."/>
            <person name="Sudianto E."/>
            <person name="Hsu M.H."/>
            <person name="Wu K.P."/>
            <person name="Wang L.N."/>
            <person name="Leebens-Mack J.H."/>
            <person name="Tsai I.J."/>
        </authorList>
    </citation>
    <scope>NUCLEOTIDE SEQUENCE [LARGE SCALE GENOMIC DNA]</scope>
    <source>
        <strain evidence="4">cv. Chaw 1501</strain>
        <tissue evidence="3">Young leaves</tissue>
    </source>
</reference>
<feature type="transmembrane region" description="Helical" evidence="2">
    <location>
        <begin position="446"/>
        <end position="464"/>
    </location>
</feature>
<feature type="transmembrane region" description="Helical" evidence="2">
    <location>
        <begin position="484"/>
        <end position="501"/>
    </location>
</feature>
<protein>
    <submittedName>
        <fullName evidence="3">Protein GAMETE EXPRESSED 1</fullName>
    </submittedName>
</protein>
<dbReference type="AlphaFoldDB" id="A0A3S4PX42"/>
<feature type="coiled-coil region" evidence="1">
    <location>
        <begin position="160"/>
        <end position="187"/>
    </location>
</feature>
<accession>A0A3S4PX42</accession>
<evidence type="ECO:0000313" key="3">
    <source>
        <dbReference type="EMBL" id="RWR95962.1"/>
    </source>
</evidence>
<gene>
    <name evidence="3" type="ORF">CKAN_02532600</name>
</gene>
<keyword evidence="2" id="KW-0472">Membrane</keyword>
<feature type="transmembrane region" description="Helical" evidence="2">
    <location>
        <begin position="416"/>
        <end position="434"/>
    </location>
</feature>